<keyword evidence="2" id="KW-1185">Reference proteome</keyword>
<dbReference type="InterPro" id="IPR044691">
    <property type="entry name" value="DCC1_Trx"/>
</dbReference>
<dbReference type="RefSeq" id="WP_166097879.1">
    <property type="nucleotide sequence ID" value="NZ_JAADJT010000001.1"/>
</dbReference>
<evidence type="ECO:0000313" key="2">
    <source>
        <dbReference type="Proteomes" id="UP000666369"/>
    </source>
</evidence>
<dbReference type="Proteomes" id="UP000666369">
    <property type="component" value="Unassembled WGS sequence"/>
</dbReference>
<dbReference type="PANTHER" id="PTHR34290:SF2">
    <property type="entry name" value="OS04G0668800 PROTEIN"/>
    <property type="match status" value="1"/>
</dbReference>
<dbReference type="Pfam" id="PF04134">
    <property type="entry name" value="DCC1-like"/>
    <property type="match status" value="1"/>
</dbReference>
<name>A0ABX0FEP5_9BURK</name>
<comment type="caution">
    <text evidence="1">The sequence shown here is derived from an EMBL/GenBank/DDBJ whole genome shotgun (WGS) entry which is preliminary data.</text>
</comment>
<evidence type="ECO:0000313" key="1">
    <source>
        <dbReference type="EMBL" id="NGZ83019.1"/>
    </source>
</evidence>
<organism evidence="1 2">
    <name type="scientific">Duganella aceris</name>
    <dbReference type="NCBI Taxonomy" id="2703883"/>
    <lineage>
        <taxon>Bacteria</taxon>
        <taxon>Pseudomonadati</taxon>
        <taxon>Pseudomonadota</taxon>
        <taxon>Betaproteobacteria</taxon>
        <taxon>Burkholderiales</taxon>
        <taxon>Oxalobacteraceae</taxon>
        <taxon>Telluria group</taxon>
        <taxon>Duganella</taxon>
    </lineage>
</organism>
<dbReference type="InterPro" id="IPR007263">
    <property type="entry name" value="DCC1-like"/>
</dbReference>
<sequence>MSDPELILYYDGNCVFCRNETARLRRWDGAGRLAFADIAAPDFVPPAGVDLEALNTEMHALTADGRLLVGIDSLLAAYTLLGRGWMVAPLRVRVLRPAFSALYRGFARNRYRISALLGTPACADGVCANKHPFR</sequence>
<protein>
    <submittedName>
        <fullName evidence="1">DUF393 domain-containing protein</fullName>
    </submittedName>
</protein>
<gene>
    <name evidence="1" type="ORF">GW587_01935</name>
</gene>
<dbReference type="EMBL" id="JAADJT010000001">
    <property type="protein sequence ID" value="NGZ83019.1"/>
    <property type="molecule type" value="Genomic_DNA"/>
</dbReference>
<dbReference type="PANTHER" id="PTHR34290">
    <property type="entry name" value="SI:CH73-390P7.2"/>
    <property type="match status" value="1"/>
</dbReference>
<accession>A0ABX0FEP5</accession>
<proteinExistence type="predicted"/>
<reference evidence="2" key="1">
    <citation type="submission" date="2023-07" db="EMBL/GenBank/DDBJ databases">
        <title>Duganella aceri sp. nov., isolated from tree sap.</title>
        <authorList>
            <person name="Kim I.S."/>
        </authorList>
    </citation>
    <scope>NUCLEOTIDE SEQUENCE [LARGE SCALE GENOMIC DNA]</scope>
    <source>
        <strain evidence="2">SAP-35</strain>
    </source>
</reference>